<gene>
    <name evidence="1" type="ORF">V1525DRAFT_411690</name>
</gene>
<protein>
    <submittedName>
        <fullName evidence="1">Sec23-binding domain of Sec16-domain-containing protein</fullName>
    </submittedName>
</protein>
<evidence type="ECO:0000313" key="2">
    <source>
        <dbReference type="Proteomes" id="UP001433508"/>
    </source>
</evidence>
<accession>A0ACC3STE0</accession>
<organism evidence="1 2">
    <name type="scientific">Lipomyces kononenkoae</name>
    <name type="common">Yeast</name>
    <dbReference type="NCBI Taxonomy" id="34357"/>
    <lineage>
        <taxon>Eukaryota</taxon>
        <taxon>Fungi</taxon>
        <taxon>Dikarya</taxon>
        <taxon>Ascomycota</taxon>
        <taxon>Saccharomycotina</taxon>
        <taxon>Lipomycetes</taxon>
        <taxon>Lipomycetales</taxon>
        <taxon>Lipomycetaceae</taxon>
        <taxon>Lipomyces</taxon>
    </lineage>
</organism>
<name>A0ACC3STE0_LIPKO</name>
<evidence type="ECO:0000313" key="1">
    <source>
        <dbReference type="EMBL" id="KAK9234865.1"/>
    </source>
</evidence>
<sequence length="1661" mass="177066">MDADETFTEKVNTESFMEKIESTVSIDVGAGQKMDSPDSSKVSVAAIGESQDVSTVSAVATEVEHLHTTGELNPQSAAPIVTTDSRTELEPFSKDDMMSIVDPEQTITTEPGAAVATHEINAHTAEVSNDERVTTLSDTSDIFRGGSAPGQSDFFSQLADRAVDVEGLSEDVARLSVNVTSETVFERPADELFQNTGESIFDNLGQLGSAVSENNAAYAEEPAISFESKQGDGLPGTSTLAAVSNQVERQESHAESTEPAANTSFDFLLDDTDFLSDDDVDNVSGDVQMAVEATTSYTPKPYAPSPYSYVPQQPPVHQSVPSKPKAFFEDLPTLSNPKIVRRIDQFAQQTVISNERPLPPPPTDLYASQSPTVPYGTSLALPAYGQPAVSNVYASMQQVNQEYAPQQAATAYPAMVPPISSSVNPPPQSSLTRSTASDAYDPPFVSAQFAAPRRGGSAYITESARQSVSPQRQFAVPHAVHSSPTYVSQPLPSQSQSKYAPATPVNHPPPTIKSPTTVFHYTDADIPLPRNTSLETSSHYTPEAPSTATSNASYAPHAVGLSQAPTASHYTPAALTTAKPNASQASNAYGTSALPKATGYGPTTKSPLPPPQTSLHAPKSPPIHPQPYSDAPRTVHPKSASVPPPPVAAGRPPIAPARTSSYAPPPRDAYSSPPPQQPPSAFTSPTHSDPYSVTAPYSLPQSWHLASSPPKFSSTPRSAAASPRPMKSLAPQPHPLLSWSCSGKLVTVFPSKNPNLGYAATNLDFVSSTIKTYHAKDVIRELSTDINMARFPGPLCAIGAKSANKSKKKEVLKWMDEKIPKLEKAIYDSIGAEAKVDAEDNLALWKCVRIVLDSDGELDTATSETRNAIRQALIPELVGSTPPDNMATFTSAGDIYQRHVRSTSNESMGGRDISSSKNVGAVSAVRELLLKGDREGAVAVALDNSLWGHALLIASTVSKEKWKDTAREFIRADVLALNTADTSSLAAVYEVFAGCGDESMNALLPPGMALSVGASNGPSQQVPTQLAKWRETLAMILLNRSDDDMEAIGSLGKLLASYGHTYAAHTCYIFARPRIVLGGREDFTLLGGDYARRPSSFSKDLDVIILSEIYELALSLGPTAGQNTILPHLQLFKYHHALMLAEAGFVSEARKYLDYIGTAIKSTPKTSFVYDIAFIQNIRELSQRLSETPTSESRWLGGMLGKPSLGNMWGNFDKKLAQFVAGDDEGPSSIVHSDNATDGRFRKLANSPGLSRQHSTSDMGGYYSSAQPLIGIGTSYTPPTSGAAALYNPRLYGSSPSSARTSLYNPQNDGYGSSMENSVPYDHPLANPYAPPPVSSNYLPELSYEPPTTSFDLVTPSSVTATDLSSYAPPSSYAYEPPSGVVSLPYESPPAIQPYDDTGGQIDGPVADHDTSSTYVHGERDGRSYDVRGGANGISGYDDDDDDDDGDDDEDLGLGNNALSKHKNQARVGQEESLENDKDVDNKGEVKKEEDNEEKPAPRGGWFSWLHRAGESQENKPKAVRAKLGEGMKFVYDKELKKWVNPNDSDARNAPSPLPPPPRSKVPTSATTGTNTTTTASAPTPTPIPTPAQPPTSAPATPMTASLPPMTAHPPSGAPPPASSAPPSRGVPLTGMPLLTDLPEQPAGTTRRAKKRPQYIPPPAP</sequence>
<dbReference type="Proteomes" id="UP001433508">
    <property type="component" value="Unassembled WGS sequence"/>
</dbReference>
<dbReference type="EMBL" id="MU971444">
    <property type="protein sequence ID" value="KAK9234865.1"/>
    <property type="molecule type" value="Genomic_DNA"/>
</dbReference>
<keyword evidence="2" id="KW-1185">Reference proteome</keyword>
<proteinExistence type="predicted"/>
<comment type="caution">
    <text evidence="1">The sequence shown here is derived from an EMBL/GenBank/DDBJ whole genome shotgun (WGS) entry which is preliminary data.</text>
</comment>
<reference evidence="2" key="1">
    <citation type="journal article" date="2024" name="Front. Bioeng. Biotechnol.">
        <title>Genome-scale model development and genomic sequencing of the oleaginous clade Lipomyces.</title>
        <authorList>
            <person name="Czajka J.J."/>
            <person name="Han Y."/>
            <person name="Kim J."/>
            <person name="Mondo S.J."/>
            <person name="Hofstad B.A."/>
            <person name="Robles A."/>
            <person name="Haridas S."/>
            <person name="Riley R."/>
            <person name="LaButti K."/>
            <person name="Pangilinan J."/>
            <person name="Andreopoulos W."/>
            <person name="Lipzen A."/>
            <person name="Yan J."/>
            <person name="Wang M."/>
            <person name="Ng V."/>
            <person name="Grigoriev I.V."/>
            <person name="Spatafora J.W."/>
            <person name="Magnuson J.K."/>
            <person name="Baker S.E."/>
            <person name="Pomraning K.R."/>
        </authorList>
    </citation>
    <scope>NUCLEOTIDE SEQUENCE [LARGE SCALE GENOMIC DNA]</scope>
    <source>
        <strain evidence="2">CBS 7786</strain>
    </source>
</reference>